<dbReference type="Proteomes" id="UP001152795">
    <property type="component" value="Unassembled WGS sequence"/>
</dbReference>
<dbReference type="EMBL" id="CACRXK020028995">
    <property type="protein sequence ID" value="CAB4041826.1"/>
    <property type="molecule type" value="Genomic_DNA"/>
</dbReference>
<proteinExistence type="predicted"/>
<evidence type="ECO:0000313" key="3">
    <source>
        <dbReference type="Proteomes" id="UP001152795"/>
    </source>
</evidence>
<protein>
    <submittedName>
        <fullName evidence="2">Uncharacterized protein</fullName>
    </submittedName>
</protein>
<dbReference type="InterPro" id="IPR009003">
    <property type="entry name" value="Peptidase_S1_PA"/>
</dbReference>
<gene>
    <name evidence="2" type="ORF">PACLA_8A026832</name>
</gene>
<reference evidence="2" key="1">
    <citation type="submission" date="2020-04" db="EMBL/GenBank/DDBJ databases">
        <authorList>
            <person name="Alioto T."/>
            <person name="Alioto T."/>
            <person name="Gomez Garrido J."/>
        </authorList>
    </citation>
    <scope>NUCLEOTIDE SEQUENCE</scope>
    <source>
        <strain evidence="2">A484AB</strain>
    </source>
</reference>
<evidence type="ECO:0000256" key="1">
    <source>
        <dbReference type="SAM" id="MobiDB-lite"/>
    </source>
</evidence>
<dbReference type="AlphaFoldDB" id="A0A6S7K872"/>
<feature type="compositionally biased region" description="Polar residues" evidence="1">
    <location>
        <begin position="11"/>
        <end position="24"/>
    </location>
</feature>
<dbReference type="PANTHER" id="PTHR14389">
    <property type="entry name" value="SI:CH1073-475A24.1"/>
    <property type="match status" value="1"/>
</dbReference>
<comment type="caution">
    <text evidence="2">The sequence shown here is derived from an EMBL/GenBank/DDBJ whole genome shotgun (WGS) entry which is preliminary data.</text>
</comment>
<accession>A0A6S7K872</accession>
<evidence type="ECO:0000313" key="2">
    <source>
        <dbReference type="EMBL" id="CAB4041826.1"/>
    </source>
</evidence>
<keyword evidence="3" id="KW-1185">Reference proteome</keyword>
<dbReference type="PANTHER" id="PTHR14389:SF3">
    <property type="entry name" value="PROTEIN FAM111A-LIKE"/>
    <property type="match status" value="1"/>
</dbReference>
<sequence>MKKRSLKGKNADSQCSETQNENPSVFSSIRDNLDINPFTEEIGREMINNARQNALKTFVKPGGSGAKGETDYHITRMVQEFGKQCHAVPARITETLAVARKSVGYIRCGDYSGTCFLLTENAIITCKHVINQIAALRSETTDPELYRTIFVNFDYDYPGLFGNLQAEIDEEGEVFFGLHDLDYVIEA</sequence>
<name>A0A6S7K872_PARCT</name>
<organism evidence="2 3">
    <name type="scientific">Paramuricea clavata</name>
    <name type="common">Red gorgonian</name>
    <name type="synonym">Violescent sea-whip</name>
    <dbReference type="NCBI Taxonomy" id="317549"/>
    <lineage>
        <taxon>Eukaryota</taxon>
        <taxon>Metazoa</taxon>
        <taxon>Cnidaria</taxon>
        <taxon>Anthozoa</taxon>
        <taxon>Octocorallia</taxon>
        <taxon>Malacalcyonacea</taxon>
        <taxon>Plexauridae</taxon>
        <taxon>Paramuricea</taxon>
    </lineage>
</organism>
<dbReference type="OrthoDB" id="10025068at2759"/>
<dbReference type="SUPFAM" id="SSF50494">
    <property type="entry name" value="Trypsin-like serine proteases"/>
    <property type="match status" value="1"/>
</dbReference>
<feature type="region of interest" description="Disordered" evidence="1">
    <location>
        <begin position="1"/>
        <end position="24"/>
    </location>
</feature>